<sequence length="91" mass="10283">MTDKLSTYRLRRREKRAEDWEDREALARYEFGGWLVIGALSPLEAWLLMLVIGALHGLAPVIPAAGYGTALLLTLGLDLAAWWAGRFRRTK</sequence>
<keyword evidence="1" id="KW-0812">Transmembrane</keyword>
<dbReference type="RefSeq" id="WP_369147058.1">
    <property type="nucleotide sequence ID" value="NZ_CP163444.1"/>
</dbReference>
<dbReference type="EMBL" id="CP163444">
    <property type="protein sequence ID" value="XDQ74536.1"/>
    <property type="molecule type" value="Genomic_DNA"/>
</dbReference>
<evidence type="ECO:0008006" key="3">
    <source>
        <dbReference type="Google" id="ProtNLM"/>
    </source>
</evidence>
<gene>
    <name evidence="2" type="ORF">AB5J54_30235</name>
</gene>
<feature type="transmembrane region" description="Helical" evidence="1">
    <location>
        <begin position="64"/>
        <end position="85"/>
    </location>
</feature>
<feature type="transmembrane region" description="Helical" evidence="1">
    <location>
        <begin position="33"/>
        <end position="58"/>
    </location>
</feature>
<proteinExistence type="predicted"/>
<evidence type="ECO:0000313" key="2">
    <source>
        <dbReference type="EMBL" id="XDQ74536.1"/>
    </source>
</evidence>
<name>A0AB39T496_9ACTN</name>
<evidence type="ECO:0000256" key="1">
    <source>
        <dbReference type="SAM" id="Phobius"/>
    </source>
</evidence>
<protein>
    <recommendedName>
        <fullName evidence="3">Small hydrophobic protein</fullName>
    </recommendedName>
</protein>
<keyword evidence="1" id="KW-0472">Membrane</keyword>
<accession>A0AB39T496</accession>
<organism evidence="2">
    <name type="scientific">Streptomyces sp. R44</name>
    <dbReference type="NCBI Taxonomy" id="3238633"/>
    <lineage>
        <taxon>Bacteria</taxon>
        <taxon>Bacillati</taxon>
        <taxon>Actinomycetota</taxon>
        <taxon>Actinomycetes</taxon>
        <taxon>Kitasatosporales</taxon>
        <taxon>Streptomycetaceae</taxon>
        <taxon>Streptomyces</taxon>
    </lineage>
</organism>
<dbReference type="AlphaFoldDB" id="A0AB39T496"/>
<reference evidence="2" key="1">
    <citation type="submission" date="2024-07" db="EMBL/GenBank/DDBJ databases">
        <authorList>
            <person name="Yu S.T."/>
        </authorList>
    </citation>
    <scope>NUCLEOTIDE SEQUENCE</scope>
    <source>
        <strain evidence="2">R44</strain>
    </source>
</reference>
<keyword evidence="1" id="KW-1133">Transmembrane helix</keyword>